<feature type="transmembrane region" description="Helical" evidence="11">
    <location>
        <begin position="961"/>
        <end position="981"/>
    </location>
</feature>
<dbReference type="Pfam" id="PF00002">
    <property type="entry name" value="7tm_2"/>
    <property type="match status" value="1"/>
</dbReference>
<keyword evidence="9" id="KW-0325">Glycoprotein</keyword>
<keyword evidence="7" id="KW-1015">Disulfide bond</keyword>
<dbReference type="PANTHER" id="PTHR45813">
    <property type="entry name" value="IG-LIKE DOMAIN-CONTAINING PROTEIN"/>
    <property type="match status" value="1"/>
</dbReference>
<evidence type="ECO:0000256" key="2">
    <source>
        <dbReference type="ARBA" id="ARBA00007343"/>
    </source>
</evidence>
<evidence type="ECO:0000313" key="16">
    <source>
        <dbReference type="Proteomes" id="UP001488805"/>
    </source>
</evidence>
<dbReference type="SMART" id="SM00303">
    <property type="entry name" value="GPS"/>
    <property type="match status" value="1"/>
</dbReference>
<proteinExistence type="inferred from homology"/>
<keyword evidence="3 11" id="KW-0812">Transmembrane</keyword>
<feature type="transmembrane region" description="Helical" evidence="11">
    <location>
        <begin position="801"/>
        <end position="824"/>
    </location>
</feature>
<accession>A0AAW1F888</accession>
<protein>
    <submittedName>
        <fullName evidence="15">Uncharacterized protein</fullName>
    </submittedName>
</protein>
<dbReference type="Gene3D" id="2.60.220.50">
    <property type="match status" value="1"/>
</dbReference>
<dbReference type="AlphaFoldDB" id="A0AAW1F888"/>
<feature type="transmembrane region" description="Helical" evidence="11">
    <location>
        <begin position="764"/>
        <end position="781"/>
    </location>
</feature>
<comment type="similarity">
    <text evidence="2">Belongs to the G-protein coupled receptor 2 family. Adhesion G-protein coupled receptor (ADGR) subfamily.</text>
</comment>
<keyword evidence="4 11" id="KW-1133">Transmembrane helix</keyword>
<feature type="chain" id="PRO_5043631934" evidence="12">
    <location>
        <begin position="23"/>
        <end position="1016"/>
    </location>
</feature>
<keyword evidence="16" id="KW-1185">Reference proteome</keyword>
<dbReference type="PROSITE" id="PS50261">
    <property type="entry name" value="G_PROTEIN_RECEP_F2_4"/>
    <property type="match status" value="1"/>
</dbReference>
<feature type="transmembrane region" description="Helical" evidence="11">
    <location>
        <begin position="725"/>
        <end position="752"/>
    </location>
</feature>
<dbReference type="Proteomes" id="UP001488805">
    <property type="component" value="Unassembled WGS sequence"/>
</dbReference>
<comment type="subcellular location">
    <subcellularLocation>
        <location evidence="1">Membrane</location>
        <topology evidence="1">Multi-pass membrane protein</topology>
    </subcellularLocation>
</comment>
<evidence type="ECO:0000256" key="10">
    <source>
        <dbReference type="ARBA" id="ARBA00023224"/>
    </source>
</evidence>
<dbReference type="FunFam" id="1.20.1070.10:FF:000058">
    <property type="entry name" value="Adhesion G protein-coupled receptor F5"/>
    <property type="match status" value="1"/>
</dbReference>
<comment type="caution">
    <text evidence="15">The sequence shown here is derived from an EMBL/GenBank/DDBJ whole genome shotgun (WGS) entry which is preliminary data.</text>
</comment>
<evidence type="ECO:0000256" key="9">
    <source>
        <dbReference type="ARBA" id="ARBA00023180"/>
    </source>
</evidence>
<feature type="domain" description="G-protein coupled receptors family 2 profile 2" evidence="14">
    <location>
        <begin position="723"/>
        <end position="982"/>
    </location>
</feature>
<feature type="transmembrane region" description="Helical" evidence="11">
    <location>
        <begin position="880"/>
        <end position="905"/>
    </location>
</feature>
<dbReference type="InterPro" id="IPR017981">
    <property type="entry name" value="GPCR_2-like_7TM"/>
</dbReference>
<dbReference type="GO" id="GO:0004930">
    <property type="term" value="F:G protein-coupled receptor activity"/>
    <property type="evidence" value="ECO:0007669"/>
    <property type="project" value="UniProtKB-KW"/>
</dbReference>
<evidence type="ECO:0000259" key="13">
    <source>
        <dbReference type="PROSITE" id="PS50221"/>
    </source>
</evidence>
<evidence type="ECO:0000256" key="11">
    <source>
        <dbReference type="SAM" id="Phobius"/>
    </source>
</evidence>
<feature type="transmembrane region" description="Helical" evidence="11">
    <location>
        <begin position="831"/>
        <end position="854"/>
    </location>
</feature>
<feature type="domain" description="GAIN-B" evidence="13">
    <location>
        <begin position="577"/>
        <end position="719"/>
    </location>
</feature>
<dbReference type="GO" id="GO:0007166">
    <property type="term" value="P:cell surface receptor signaling pathway"/>
    <property type="evidence" value="ECO:0007669"/>
    <property type="project" value="InterPro"/>
</dbReference>
<evidence type="ECO:0000256" key="8">
    <source>
        <dbReference type="ARBA" id="ARBA00023170"/>
    </source>
</evidence>
<dbReference type="SUPFAM" id="SSF81321">
    <property type="entry name" value="Family A G protein-coupled receptor-like"/>
    <property type="match status" value="1"/>
</dbReference>
<gene>
    <name evidence="15" type="ORF">VZT92_010570</name>
</gene>
<evidence type="ECO:0000259" key="14">
    <source>
        <dbReference type="PROSITE" id="PS50261"/>
    </source>
</evidence>
<dbReference type="PANTHER" id="PTHR45813:SF2">
    <property type="entry name" value="ADHESION G-PROTEIN COUPLED RECEPTOR F3"/>
    <property type="match status" value="1"/>
</dbReference>
<evidence type="ECO:0000313" key="15">
    <source>
        <dbReference type="EMBL" id="KAK9531126.1"/>
    </source>
</evidence>
<evidence type="ECO:0000256" key="12">
    <source>
        <dbReference type="SAM" id="SignalP"/>
    </source>
</evidence>
<evidence type="ECO:0000256" key="1">
    <source>
        <dbReference type="ARBA" id="ARBA00004141"/>
    </source>
</evidence>
<dbReference type="Pfam" id="PF01825">
    <property type="entry name" value="GPS"/>
    <property type="match status" value="1"/>
</dbReference>
<dbReference type="InterPro" id="IPR046338">
    <property type="entry name" value="GAIN_dom_sf"/>
</dbReference>
<evidence type="ECO:0000256" key="7">
    <source>
        <dbReference type="ARBA" id="ARBA00023157"/>
    </source>
</evidence>
<reference evidence="15 16" key="1">
    <citation type="journal article" date="2024" name="Genome Biol. Evol.">
        <title>Chromosome-level genome assembly of the viviparous eelpout Zoarces viviparus.</title>
        <authorList>
            <person name="Fuhrmann N."/>
            <person name="Brasseur M.V."/>
            <person name="Bakowski C.E."/>
            <person name="Podsiadlowski L."/>
            <person name="Prost S."/>
            <person name="Krehenwinkel H."/>
            <person name="Mayer C."/>
        </authorList>
    </citation>
    <scope>NUCLEOTIDE SEQUENCE [LARGE SCALE GENOMIC DNA]</scope>
    <source>
        <strain evidence="15">NO-MEL_2022_Ind0_liver</strain>
    </source>
</reference>
<dbReference type="PROSITE" id="PS50221">
    <property type="entry name" value="GAIN_B"/>
    <property type="match status" value="1"/>
</dbReference>
<dbReference type="GO" id="GO:0016020">
    <property type="term" value="C:membrane"/>
    <property type="evidence" value="ECO:0007669"/>
    <property type="project" value="UniProtKB-SubCell"/>
</dbReference>
<evidence type="ECO:0000256" key="6">
    <source>
        <dbReference type="ARBA" id="ARBA00023136"/>
    </source>
</evidence>
<dbReference type="InterPro" id="IPR000203">
    <property type="entry name" value="GPS"/>
</dbReference>
<name>A0AAW1F888_ZOAVI</name>
<organism evidence="15 16">
    <name type="scientific">Zoarces viviparus</name>
    <name type="common">Viviparous eelpout</name>
    <name type="synonym">Blennius viviparus</name>
    <dbReference type="NCBI Taxonomy" id="48416"/>
    <lineage>
        <taxon>Eukaryota</taxon>
        <taxon>Metazoa</taxon>
        <taxon>Chordata</taxon>
        <taxon>Craniata</taxon>
        <taxon>Vertebrata</taxon>
        <taxon>Euteleostomi</taxon>
        <taxon>Actinopterygii</taxon>
        <taxon>Neopterygii</taxon>
        <taxon>Teleostei</taxon>
        <taxon>Neoteleostei</taxon>
        <taxon>Acanthomorphata</taxon>
        <taxon>Eupercaria</taxon>
        <taxon>Perciformes</taxon>
        <taxon>Cottioidei</taxon>
        <taxon>Zoarcales</taxon>
        <taxon>Zoarcidae</taxon>
        <taxon>Zoarcinae</taxon>
        <taxon>Zoarces</taxon>
    </lineage>
</organism>
<sequence>MCSRVFMFLIGAVHIYFQVIAAVEDVYNAELMVESNVTLEANTVLSSLDLITAVSDKVTVSHSELVAECLIVGDESNCNCSTGYTWSNPVCYKYNCCRETPCAENVSQITPLCVTKVKVHINGSVTMNENNWQDTKTTTIQTQFEKLNGFESLHVTGLRPDTTNVVDFEAAVSVKCPTSKLQTIVDNLQSSLGAVLKVDTIGLVTIEAPETPVCYKSGPQLKCTFEETTGSAGWNLSTKHQRFEVFTGRVVKLNTTCATPQYNSCTTVTLQEVTGIWSGLYECGFTSGSVRHTAKTQLNVTLLPDTIALRISPLTVDCSSPKESVTVTATATISNSPEIFDILWQYMTDKTIKNTFIPDGDYQVYTFNAQVNCQDDAVRHVSVTFNNSRRQTKSAEVLIPVIYDDTITCEEDMNWPKTPAGDTVINNTCEAGRVGYKSRTCDLTTGTGTWQDVFDSCVNEELNKVSNDADNFLKGLQATQEMAMNIFSGLKNNSASESNSSYSIADIIASINVLDVMAQATEYVTLQDDVLPDFISAASNMVNGSWDAVNKSEVHKMSSNYLQSVEGLVKNIQISSNSSNFSSPNLQLKFCSSSNCNVTVFGIGVNLNKTAGILKAVAIKNLMGKLKNNFLVTQPTSLLISATLENNSNSLSQITLEFPDITLNISTKPHCVFWNTSEKEWSNAGCVVKPSKGNGTGQVACECDHLTSFSVLMAKEDISTEVLDIITYVGLGVSICCLLIFLTVESLVWSAVVKSNLSHFRHTAMVNIATFLLLADISFLASEGKPGETLCLVLTVCKHLFFLAMFSWMLCMSVMLVHQLIFVFSPLRKRVFMFFASIVGYVCPVLIVGSSYVYCKYTNKQYYDKKTCWLVYHSLLDGSIHAFILPVGTVILTNLFSMVVVIATLVKSSVPDASKVDDKETAKSIIKVVVFLTPVFGITWIIGFALLLLDKDDPMVTVASYSFTILNSFQGLFLFITGCLAEQKVRDEMLKLIMAKSNGKSETMKNLNSTTYTKDK</sequence>
<keyword evidence="6 11" id="KW-0472">Membrane</keyword>
<feature type="transmembrane region" description="Helical" evidence="11">
    <location>
        <begin position="925"/>
        <end position="949"/>
    </location>
</feature>
<evidence type="ECO:0000256" key="3">
    <source>
        <dbReference type="ARBA" id="ARBA00022692"/>
    </source>
</evidence>
<dbReference type="PRINTS" id="PR00249">
    <property type="entry name" value="GPCRSECRETIN"/>
</dbReference>
<dbReference type="InterPro" id="IPR000832">
    <property type="entry name" value="GPCR_2_secretin-like"/>
</dbReference>
<dbReference type="InterPro" id="IPR051587">
    <property type="entry name" value="Adhesion_GPCR"/>
</dbReference>
<evidence type="ECO:0000256" key="4">
    <source>
        <dbReference type="ARBA" id="ARBA00022989"/>
    </source>
</evidence>
<keyword evidence="5" id="KW-0297">G-protein coupled receptor</keyword>
<dbReference type="InterPro" id="IPR057244">
    <property type="entry name" value="GAIN_B"/>
</dbReference>
<dbReference type="InterPro" id="IPR036445">
    <property type="entry name" value="GPCR_2_extracell_dom_sf"/>
</dbReference>
<dbReference type="EMBL" id="JBCEZU010000089">
    <property type="protein sequence ID" value="KAK9531126.1"/>
    <property type="molecule type" value="Genomic_DNA"/>
</dbReference>
<keyword evidence="12" id="KW-0732">Signal</keyword>
<dbReference type="Gene3D" id="4.10.1240.10">
    <property type="entry name" value="GPCR, family 2, extracellular hormone receptor domain"/>
    <property type="match status" value="1"/>
</dbReference>
<feature type="signal peptide" evidence="12">
    <location>
        <begin position="1"/>
        <end position="22"/>
    </location>
</feature>
<keyword evidence="10" id="KW-0807">Transducer</keyword>
<evidence type="ECO:0000256" key="5">
    <source>
        <dbReference type="ARBA" id="ARBA00023040"/>
    </source>
</evidence>
<dbReference type="Gene3D" id="1.20.1070.10">
    <property type="entry name" value="Rhodopsin 7-helix transmembrane proteins"/>
    <property type="match status" value="1"/>
</dbReference>
<keyword evidence="8" id="KW-0675">Receptor</keyword>
<dbReference type="GO" id="GO:0007189">
    <property type="term" value="P:adenylate cyclase-activating G protein-coupled receptor signaling pathway"/>
    <property type="evidence" value="ECO:0007669"/>
    <property type="project" value="TreeGrafter"/>
</dbReference>